<feature type="region of interest" description="Disordered" evidence="1">
    <location>
        <begin position="50"/>
        <end position="74"/>
    </location>
</feature>
<protein>
    <submittedName>
        <fullName evidence="2">Uncharacterized protein</fullName>
    </submittedName>
</protein>
<dbReference type="EMBL" id="SHKY01000001">
    <property type="protein sequence ID" value="RZU51203.1"/>
    <property type="molecule type" value="Genomic_DNA"/>
</dbReference>
<keyword evidence="3" id="KW-1185">Reference proteome</keyword>
<organism evidence="2 3">
    <name type="scientific">Krasilnikovia cinnamomea</name>
    <dbReference type="NCBI Taxonomy" id="349313"/>
    <lineage>
        <taxon>Bacteria</taxon>
        <taxon>Bacillati</taxon>
        <taxon>Actinomycetota</taxon>
        <taxon>Actinomycetes</taxon>
        <taxon>Micromonosporales</taxon>
        <taxon>Micromonosporaceae</taxon>
        <taxon>Krasilnikovia</taxon>
    </lineage>
</organism>
<evidence type="ECO:0000313" key="3">
    <source>
        <dbReference type="Proteomes" id="UP000292564"/>
    </source>
</evidence>
<sequence length="203" mass="21699">MATHYGGRELLATLTPCGELRKAVAHDDDWGRVTCRGCWRWVNAAWRNAPASTVEDAQDLPSDRSGASEDAEQRPNLAALTVELAASVTAARNARQVGEFEAVPVATGHADGGDGTMSMVCLVCNRSLQDNGMSARPAQPRDGVIVTVRGNYGSTVYDSMGGSYLVSYLCDPCILSKGGDQMISEVEELPAAEAAVKQRRWLP</sequence>
<comment type="caution">
    <text evidence="2">The sequence shown here is derived from an EMBL/GenBank/DDBJ whole genome shotgun (WGS) entry which is preliminary data.</text>
</comment>
<evidence type="ECO:0000313" key="2">
    <source>
        <dbReference type="EMBL" id="RZU51203.1"/>
    </source>
</evidence>
<gene>
    <name evidence="2" type="ORF">EV385_3011</name>
</gene>
<dbReference type="Proteomes" id="UP000292564">
    <property type="component" value="Unassembled WGS sequence"/>
</dbReference>
<name>A0A4Q7ZLG4_9ACTN</name>
<evidence type="ECO:0000256" key="1">
    <source>
        <dbReference type="SAM" id="MobiDB-lite"/>
    </source>
</evidence>
<reference evidence="2 3" key="1">
    <citation type="submission" date="2019-02" db="EMBL/GenBank/DDBJ databases">
        <title>Sequencing the genomes of 1000 actinobacteria strains.</title>
        <authorList>
            <person name="Klenk H.-P."/>
        </authorList>
    </citation>
    <scope>NUCLEOTIDE SEQUENCE [LARGE SCALE GENOMIC DNA]</scope>
    <source>
        <strain evidence="2 3">DSM 45162</strain>
    </source>
</reference>
<proteinExistence type="predicted"/>
<dbReference type="AlphaFoldDB" id="A0A4Q7ZLG4"/>
<accession>A0A4Q7ZLG4</accession>
<dbReference type="RefSeq" id="WP_130510014.1">
    <property type="nucleotide sequence ID" value="NZ_SHKY01000001.1"/>
</dbReference>